<comment type="caution">
    <text evidence="2">The sequence shown here is derived from an EMBL/GenBank/DDBJ whole genome shotgun (WGS) entry which is preliminary data.</text>
</comment>
<dbReference type="EMBL" id="JANPWB010000009">
    <property type="protein sequence ID" value="KAJ1150620.1"/>
    <property type="molecule type" value="Genomic_DNA"/>
</dbReference>
<dbReference type="AlphaFoldDB" id="A0AAV7RIH0"/>
<organism evidence="2 3">
    <name type="scientific">Pleurodeles waltl</name>
    <name type="common">Iberian ribbed newt</name>
    <dbReference type="NCBI Taxonomy" id="8319"/>
    <lineage>
        <taxon>Eukaryota</taxon>
        <taxon>Metazoa</taxon>
        <taxon>Chordata</taxon>
        <taxon>Craniata</taxon>
        <taxon>Vertebrata</taxon>
        <taxon>Euteleostomi</taxon>
        <taxon>Amphibia</taxon>
        <taxon>Batrachia</taxon>
        <taxon>Caudata</taxon>
        <taxon>Salamandroidea</taxon>
        <taxon>Salamandridae</taxon>
        <taxon>Pleurodelinae</taxon>
        <taxon>Pleurodeles</taxon>
    </lineage>
</organism>
<accession>A0AAV7RIH0</accession>
<proteinExistence type="predicted"/>
<gene>
    <name evidence="2" type="ORF">NDU88_003410</name>
</gene>
<sequence length="124" mass="13466">MTGFPISLNSVSARPPERRSAPDSALDVPGKSASWLQEVYTDPDMVTATIIVRRCDAERGNSPVLDQIHLNVFLSDIEVPTLTDEAKQILGAQMAQGELREAIKDMAHNRSPGSDGLPSECYSL</sequence>
<evidence type="ECO:0000313" key="3">
    <source>
        <dbReference type="Proteomes" id="UP001066276"/>
    </source>
</evidence>
<feature type="region of interest" description="Disordered" evidence="1">
    <location>
        <begin position="1"/>
        <end position="31"/>
    </location>
</feature>
<dbReference type="Proteomes" id="UP001066276">
    <property type="component" value="Chromosome 5"/>
</dbReference>
<reference evidence="2" key="1">
    <citation type="journal article" date="2022" name="bioRxiv">
        <title>Sequencing and chromosome-scale assembly of the giantPleurodeles waltlgenome.</title>
        <authorList>
            <person name="Brown T."/>
            <person name="Elewa A."/>
            <person name="Iarovenko S."/>
            <person name="Subramanian E."/>
            <person name="Araus A.J."/>
            <person name="Petzold A."/>
            <person name="Susuki M."/>
            <person name="Suzuki K.-i.T."/>
            <person name="Hayashi T."/>
            <person name="Toyoda A."/>
            <person name="Oliveira C."/>
            <person name="Osipova E."/>
            <person name="Leigh N.D."/>
            <person name="Simon A."/>
            <person name="Yun M.H."/>
        </authorList>
    </citation>
    <scope>NUCLEOTIDE SEQUENCE</scope>
    <source>
        <strain evidence="2">20211129_DDA</strain>
        <tissue evidence="2">Liver</tissue>
    </source>
</reference>
<protein>
    <submittedName>
        <fullName evidence="2">Uncharacterized protein</fullName>
    </submittedName>
</protein>
<evidence type="ECO:0000313" key="2">
    <source>
        <dbReference type="EMBL" id="KAJ1150620.1"/>
    </source>
</evidence>
<evidence type="ECO:0000256" key="1">
    <source>
        <dbReference type="SAM" id="MobiDB-lite"/>
    </source>
</evidence>
<name>A0AAV7RIH0_PLEWA</name>
<keyword evidence="3" id="KW-1185">Reference proteome</keyword>